<evidence type="ECO:0000256" key="1">
    <source>
        <dbReference type="SAM" id="MobiDB-lite"/>
    </source>
</evidence>
<dbReference type="RefSeq" id="WP_166232715.1">
    <property type="nucleotide sequence ID" value="NZ_CP049865.1"/>
</dbReference>
<dbReference type="AlphaFoldDB" id="A0A6G7Y4Z2"/>
<organism evidence="2 3">
    <name type="scientific">Propioniciclava coleopterorum</name>
    <dbReference type="NCBI Taxonomy" id="2714937"/>
    <lineage>
        <taxon>Bacteria</taxon>
        <taxon>Bacillati</taxon>
        <taxon>Actinomycetota</taxon>
        <taxon>Actinomycetes</taxon>
        <taxon>Propionibacteriales</taxon>
        <taxon>Propionibacteriaceae</taxon>
        <taxon>Propioniciclava</taxon>
    </lineage>
</organism>
<dbReference type="Proteomes" id="UP000501058">
    <property type="component" value="Chromosome"/>
</dbReference>
<evidence type="ECO:0000313" key="3">
    <source>
        <dbReference type="Proteomes" id="UP000501058"/>
    </source>
</evidence>
<proteinExistence type="predicted"/>
<dbReference type="Pfam" id="PF13730">
    <property type="entry name" value="HTH_36"/>
    <property type="match status" value="1"/>
</dbReference>
<dbReference type="SUPFAM" id="SSF46785">
    <property type="entry name" value="Winged helix' DNA-binding domain"/>
    <property type="match status" value="1"/>
</dbReference>
<feature type="region of interest" description="Disordered" evidence="1">
    <location>
        <begin position="262"/>
        <end position="293"/>
    </location>
</feature>
<reference evidence="2 3" key="1">
    <citation type="submission" date="2020-03" db="EMBL/GenBank/DDBJ databases">
        <title>Propioniciclava sp. nov., isolated from Hydrophilus acuminatus.</title>
        <authorList>
            <person name="Hyun D.-W."/>
            <person name="Bae J.-W."/>
        </authorList>
    </citation>
    <scope>NUCLEOTIDE SEQUENCE [LARGE SCALE GENOMIC DNA]</scope>
    <source>
        <strain evidence="2 3">HDW11</strain>
    </source>
</reference>
<sequence>MNSTTPAPGGKSDAATPAETREYMTKLSGRGYAQIRHILVQLPEEGQSRASTLARMVTGRRHRELLLYLLLVSCWNWLEENHEPLSAATWIRALTSKDGVTWSPSTLSRSWKRLEELGLIEERKRDDRLVRVVPRREDGTETYTAPAGRKDRWNTYFVLPDEFWTQELFAKLSLPALALLLVVAKETSYQGECWFTYNRMDDWYGLKARSVQTGVNELRELGLLVSREESVKAPLSPTGKTVRTYYSLTGEFSYAARSARQKTAQKEAQARERKKAAAPKVRMKPAKQRKKSK</sequence>
<keyword evidence="3" id="KW-1185">Reference proteome</keyword>
<feature type="compositionally biased region" description="Basic residues" evidence="1">
    <location>
        <begin position="272"/>
        <end position="293"/>
    </location>
</feature>
<dbReference type="InterPro" id="IPR036390">
    <property type="entry name" value="WH_DNA-bd_sf"/>
</dbReference>
<accession>A0A6G7Y4Z2</accession>
<dbReference type="KEGG" id="prv:G7070_05865"/>
<evidence type="ECO:0000313" key="2">
    <source>
        <dbReference type="EMBL" id="QIK71885.1"/>
    </source>
</evidence>
<protein>
    <submittedName>
        <fullName evidence="2">ArsR family transcriptional regulator</fullName>
    </submittedName>
</protein>
<name>A0A6G7Y4Z2_9ACTN</name>
<dbReference type="EMBL" id="CP049865">
    <property type="protein sequence ID" value="QIK71885.1"/>
    <property type="molecule type" value="Genomic_DNA"/>
</dbReference>
<gene>
    <name evidence="2" type="ORF">G7070_05865</name>
</gene>